<dbReference type="HOGENOM" id="CLU_026180_1_0_1"/>
<sequence>MSSTQSLSRPRQSGSILKNLQHLCFILLTLACIPLSTPLLVLNYICASVLSRTLIRRQPRKTKSRPLFKTVLLTGINTPQGLRLARAFHEDGHRVVGADYEPNGIPIPVRFSKTLSKFHRMPSNSGETRALNYVKNLLQIIKQERVDVWINCTSTSDPGLEGQARALIEKTTKCRCFALTVDDALGLATRDAFLTLAKSMGLPVPEVYQVESRDEVHNVLHKSHGRRKYLLYSPGHPGVTVSSVRTLLPRRSLSQTYNTLALIPIKKASSWRLEQITDDLPKYSTFSVIVDGSVTAFAASQATQAGYYEAANPESALTKSMLQYMQTFAAKQGRDFNTHLGIDFCVEEQVTDTGIVQNILPVEVSVQSQTAMLLFQGFKGSDDLCQAYLSSMSGGTKNGNGSVHPDLSFNDPSHSEVVMPSRTTSGVYSFGQDLLRLGYAPLIRLLTLESSSVDVFNHWMLLLCHLVYWQDDAYDFQDPVPFWWSYQVYLPFRLLMAVISGTIHEAVSSSNGVVDVATNSGTTEKKALT</sequence>
<gene>
    <name evidence="2" type="ORF">PV11_05119</name>
</gene>
<keyword evidence="1" id="KW-1133">Transmembrane helix</keyword>
<protein>
    <recommendedName>
        <fullName evidence="4">ATP-grasp domain-containing protein</fullName>
    </recommendedName>
</protein>
<reference evidence="2 3" key="1">
    <citation type="submission" date="2015-01" db="EMBL/GenBank/DDBJ databases">
        <title>The Genome Sequence of Exophiala sideris CBS121828.</title>
        <authorList>
            <consortium name="The Broad Institute Genomics Platform"/>
            <person name="Cuomo C."/>
            <person name="de Hoog S."/>
            <person name="Gorbushina A."/>
            <person name="Stielow B."/>
            <person name="Teixiera M."/>
            <person name="Abouelleil A."/>
            <person name="Chapman S.B."/>
            <person name="Priest M."/>
            <person name="Young S.K."/>
            <person name="Wortman J."/>
            <person name="Nusbaum C."/>
            <person name="Birren B."/>
        </authorList>
    </citation>
    <scope>NUCLEOTIDE SEQUENCE [LARGE SCALE GENOMIC DNA]</scope>
    <source>
        <strain evidence="2 3">CBS 121828</strain>
    </source>
</reference>
<evidence type="ECO:0008006" key="4">
    <source>
        <dbReference type="Google" id="ProtNLM"/>
    </source>
</evidence>
<keyword evidence="1" id="KW-0812">Transmembrane</keyword>
<name>A0A0D1YPB8_9EURO</name>
<dbReference type="OrthoDB" id="186626at2759"/>
<dbReference type="AlphaFoldDB" id="A0A0D1YPB8"/>
<dbReference type="InterPro" id="IPR036291">
    <property type="entry name" value="NAD(P)-bd_dom_sf"/>
</dbReference>
<proteinExistence type="predicted"/>
<keyword evidence="1" id="KW-0472">Membrane</keyword>
<feature type="transmembrane region" description="Helical" evidence="1">
    <location>
        <begin position="20"/>
        <end position="45"/>
    </location>
</feature>
<dbReference type="Proteomes" id="UP000053599">
    <property type="component" value="Unassembled WGS sequence"/>
</dbReference>
<dbReference type="EMBL" id="KN846952">
    <property type="protein sequence ID" value="KIV83059.1"/>
    <property type="molecule type" value="Genomic_DNA"/>
</dbReference>
<accession>A0A0D1YPB8</accession>
<dbReference type="SUPFAM" id="SSF51735">
    <property type="entry name" value="NAD(P)-binding Rossmann-fold domains"/>
    <property type="match status" value="1"/>
</dbReference>
<evidence type="ECO:0000313" key="3">
    <source>
        <dbReference type="Proteomes" id="UP000053599"/>
    </source>
</evidence>
<dbReference type="Gene3D" id="3.40.50.20">
    <property type="match status" value="1"/>
</dbReference>
<evidence type="ECO:0000313" key="2">
    <source>
        <dbReference type="EMBL" id="KIV83059.1"/>
    </source>
</evidence>
<evidence type="ECO:0000256" key="1">
    <source>
        <dbReference type="SAM" id="Phobius"/>
    </source>
</evidence>
<organism evidence="2 3">
    <name type="scientific">Exophiala sideris</name>
    <dbReference type="NCBI Taxonomy" id="1016849"/>
    <lineage>
        <taxon>Eukaryota</taxon>
        <taxon>Fungi</taxon>
        <taxon>Dikarya</taxon>
        <taxon>Ascomycota</taxon>
        <taxon>Pezizomycotina</taxon>
        <taxon>Eurotiomycetes</taxon>
        <taxon>Chaetothyriomycetidae</taxon>
        <taxon>Chaetothyriales</taxon>
        <taxon>Herpotrichiellaceae</taxon>
        <taxon>Exophiala</taxon>
    </lineage>
</organism>